<dbReference type="GO" id="GO:0046686">
    <property type="term" value="P:response to cadmium ion"/>
    <property type="evidence" value="ECO:0007669"/>
    <property type="project" value="TreeGrafter"/>
</dbReference>
<comment type="caution">
    <text evidence="2">The sequence shown here is derived from an EMBL/GenBank/DDBJ whole genome shotgun (WGS) entry which is preliminary data.</text>
</comment>
<dbReference type="PANTHER" id="PTHR39168">
    <property type="entry name" value="TRANSCRIPTIONAL REGULATOR-RELATED"/>
    <property type="match status" value="1"/>
</dbReference>
<dbReference type="InterPro" id="IPR011991">
    <property type="entry name" value="ArsR-like_HTH"/>
</dbReference>
<keyword evidence="3" id="KW-1185">Reference proteome</keyword>
<dbReference type="PROSITE" id="PS50987">
    <property type="entry name" value="HTH_ARSR_2"/>
    <property type="match status" value="1"/>
</dbReference>
<evidence type="ECO:0000313" key="3">
    <source>
        <dbReference type="Proteomes" id="UP000541636"/>
    </source>
</evidence>
<dbReference type="InterPro" id="IPR052543">
    <property type="entry name" value="HTH_Metal-responsive_Reg"/>
</dbReference>
<dbReference type="GO" id="GO:0097063">
    <property type="term" value="F:cadmium ion sensor activity"/>
    <property type="evidence" value="ECO:0007669"/>
    <property type="project" value="TreeGrafter"/>
</dbReference>
<dbReference type="PRINTS" id="PR00778">
    <property type="entry name" value="HTHARSR"/>
</dbReference>
<dbReference type="EMBL" id="JAAZQD010000002">
    <property type="protein sequence ID" value="NKZ38633.1"/>
    <property type="molecule type" value="Genomic_DNA"/>
</dbReference>
<dbReference type="GO" id="GO:0003700">
    <property type="term" value="F:DNA-binding transcription factor activity"/>
    <property type="evidence" value="ECO:0007669"/>
    <property type="project" value="InterPro"/>
</dbReference>
<dbReference type="Pfam" id="PF12840">
    <property type="entry name" value="HTH_20"/>
    <property type="match status" value="1"/>
</dbReference>
<dbReference type="InterPro" id="IPR036388">
    <property type="entry name" value="WH-like_DNA-bd_sf"/>
</dbReference>
<evidence type="ECO:0000259" key="1">
    <source>
        <dbReference type="PROSITE" id="PS50987"/>
    </source>
</evidence>
<sequence length="229" mass="24906">MAVVPTRYQLAEIGSLLADPSRAAILLALADGRARPAGELARMARIAPSTASAHLARLVAGGLLSVLQQGRHRYFRIADDTVAHALETLPLMRPMPRDVPVPASQRPLQEARTCYRHLAGRLGVALHDRLRECAWIELGERAVHLSTSGLRALTDAGLLTTEDSLSLAGRQCLDWTERRFHLGGPLGVMLTARMRQRDWLRPCNGSRALRLTPTGRAGLNALGVALGRQ</sequence>
<protein>
    <submittedName>
        <fullName evidence="2">Helix-turn-helix transcriptional regulator</fullName>
    </submittedName>
</protein>
<dbReference type="SMART" id="SM00418">
    <property type="entry name" value="HTH_ARSR"/>
    <property type="match status" value="1"/>
</dbReference>
<organism evidence="2 3">
    <name type="scientific">Oleiagrimonas citrea</name>
    <dbReference type="NCBI Taxonomy" id="1665687"/>
    <lineage>
        <taxon>Bacteria</taxon>
        <taxon>Pseudomonadati</taxon>
        <taxon>Pseudomonadota</taxon>
        <taxon>Gammaproteobacteria</taxon>
        <taxon>Lysobacterales</taxon>
        <taxon>Rhodanobacteraceae</taxon>
        <taxon>Oleiagrimonas</taxon>
    </lineage>
</organism>
<dbReference type="RefSeq" id="WP_168608888.1">
    <property type="nucleotide sequence ID" value="NZ_JAAZQD010000002.1"/>
</dbReference>
<feature type="domain" description="HTH arsR-type" evidence="1">
    <location>
        <begin position="2"/>
        <end position="97"/>
    </location>
</feature>
<proteinExistence type="predicted"/>
<gene>
    <name evidence="2" type="ORF">HF690_06635</name>
</gene>
<dbReference type="Gene3D" id="1.10.10.10">
    <property type="entry name" value="Winged helix-like DNA-binding domain superfamily/Winged helix DNA-binding domain"/>
    <property type="match status" value="1"/>
</dbReference>
<dbReference type="GO" id="GO:0010288">
    <property type="term" value="P:response to lead ion"/>
    <property type="evidence" value="ECO:0007669"/>
    <property type="project" value="TreeGrafter"/>
</dbReference>
<evidence type="ECO:0000313" key="2">
    <source>
        <dbReference type="EMBL" id="NKZ38633.1"/>
    </source>
</evidence>
<name>A0A846ZMF4_9GAMM</name>
<reference evidence="2 3" key="1">
    <citation type="journal article" date="2017" name="Int. J. Syst. Evol. Microbiol.">
        <title>Oleiagrimonas citrea sp. nov., a marine bacterium isolated from tidal flat sediment and emended description of the genus Oleiagrimonas Fang et al. 2015 and Oleiagrimonas soli.</title>
        <authorList>
            <person name="Yang S.H."/>
            <person name="Seo H.S."/>
            <person name="Seong C.N."/>
            <person name="Kwon K.K."/>
        </authorList>
    </citation>
    <scope>NUCLEOTIDE SEQUENCE [LARGE SCALE GENOMIC DNA]</scope>
    <source>
        <strain evidence="2 3">MEBiC09124</strain>
    </source>
</reference>
<dbReference type="Proteomes" id="UP000541636">
    <property type="component" value="Unassembled WGS sequence"/>
</dbReference>
<dbReference type="InterPro" id="IPR001845">
    <property type="entry name" value="HTH_ArsR_DNA-bd_dom"/>
</dbReference>
<dbReference type="GO" id="GO:0003677">
    <property type="term" value="F:DNA binding"/>
    <property type="evidence" value="ECO:0007669"/>
    <property type="project" value="TreeGrafter"/>
</dbReference>
<dbReference type="SUPFAM" id="SSF46785">
    <property type="entry name" value="Winged helix' DNA-binding domain"/>
    <property type="match status" value="1"/>
</dbReference>
<dbReference type="InterPro" id="IPR036390">
    <property type="entry name" value="WH_DNA-bd_sf"/>
</dbReference>
<dbReference type="CDD" id="cd00090">
    <property type="entry name" value="HTH_ARSR"/>
    <property type="match status" value="1"/>
</dbReference>
<dbReference type="AlphaFoldDB" id="A0A846ZMF4"/>
<dbReference type="PANTHER" id="PTHR39168:SF1">
    <property type="entry name" value="TRANSCRIPTIONAL REGULATORY PROTEIN"/>
    <property type="match status" value="1"/>
</dbReference>
<accession>A0A846ZMF4</accession>
<dbReference type="GO" id="GO:0032791">
    <property type="term" value="F:lead ion binding"/>
    <property type="evidence" value="ECO:0007669"/>
    <property type="project" value="TreeGrafter"/>
</dbReference>